<gene>
    <name evidence="1" type="ORF">FIE12Z_1666</name>
</gene>
<dbReference type="STRING" id="2594813.A0A395N3B9"/>
<dbReference type="AlphaFoldDB" id="A0A395N3B9"/>
<reference evidence="1 2" key="1">
    <citation type="journal article" date="2018" name="PLoS Pathog.">
        <title>Evolution of structural diversity of trichothecenes, a family of toxins produced by plant pathogenic and entomopathogenic fungi.</title>
        <authorList>
            <person name="Proctor R.H."/>
            <person name="McCormick S.P."/>
            <person name="Kim H.S."/>
            <person name="Cardoza R.E."/>
            <person name="Stanley A.M."/>
            <person name="Lindo L."/>
            <person name="Kelly A."/>
            <person name="Brown D.W."/>
            <person name="Lee T."/>
            <person name="Vaughan M.M."/>
            <person name="Alexander N.J."/>
            <person name="Busman M."/>
            <person name="Gutierrez S."/>
        </authorList>
    </citation>
    <scope>NUCLEOTIDE SEQUENCE [LARGE SCALE GENOMIC DNA]</scope>
    <source>
        <strain evidence="1 2">NRRL 13405</strain>
    </source>
</reference>
<proteinExistence type="predicted"/>
<sequence>MSAHTVSDPNCVNVSIGAINGSHICIRSSDDVNRLYVLLVTYAQDPARAALVTEVTIDTAYLSRGYASNCLYNIDEKTLDDETTARLMKAVDWKRSHLDGTWQGSAIEHKEMNEKFAEAATALLMSLCENISNLYLAERLFSGHLGEYMLRNNYGQNKKPCLQHLKQVHLLRGATCDERDYGRIEMLLYIQCIHRLPALESVSMDSVEEYQLNHDFFVPGTGNMTKIVLAGCDISDHVMATIISIPKALREFKVSLGGLWTIDGGRDELRVQYVREALTVHKNCLRVLDLSLGAEVSLYVSDSDPEELESEEEREELEYEEEQVRIQHLDYGLERLPLDKAISVRPDFEWKRPHGATIGSFHDFPHLRRLSVSMAVLPYQSPSRLIDGLPPSLEYLCLCGYTRGENSNVDENVDELMEKKGEKLPRLTVIEGV</sequence>
<dbReference type="EMBL" id="PXXK01000031">
    <property type="protein sequence ID" value="RFN54069.1"/>
    <property type="molecule type" value="Genomic_DNA"/>
</dbReference>
<comment type="caution">
    <text evidence="1">The sequence shown here is derived from an EMBL/GenBank/DDBJ whole genome shotgun (WGS) entry which is preliminary data.</text>
</comment>
<protein>
    <submittedName>
        <fullName evidence="1">Uncharacterized protein</fullName>
    </submittedName>
</protein>
<dbReference type="SUPFAM" id="SSF52047">
    <property type="entry name" value="RNI-like"/>
    <property type="match status" value="1"/>
</dbReference>
<accession>A0A395N3B9</accession>
<name>A0A395N3B9_9HYPO</name>
<evidence type="ECO:0000313" key="2">
    <source>
        <dbReference type="Proteomes" id="UP000265631"/>
    </source>
</evidence>
<evidence type="ECO:0000313" key="1">
    <source>
        <dbReference type="EMBL" id="RFN54069.1"/>
    </source>
</evidence>
<dbReference type="Proteomes" id="UP000265631">
    <property type="component" value="Unassembled WGS sequence"/>
</dbReference>
<keyword evidence="2" id="KW-1185">Reference proteome</keyword>
<organism evidence="1 2">
    <name type="scientific">Fusarium flagelliforme</name>
    <dbReference type="NCBI Taxonomy" id="2675880"/>
    <lineage>
        <taxon>Eukaryota</taxon>
        <taxon>Fungi</taxon>
        <taxon>Dikarya</taxon>
        <taxon>Ascomycota</taxon>
        <taxon>Pezizomycotina</taxon>
        <taxon>Sordariomycetes</taxon>
        <taxon>Hypocreomycetidae</taxon>
        <taxon>Hypocreales</taxon>
        <taxon>Nectriaceae</taxon>
        <taxon>Fusarium</taxon>
        <taxon>Fusarium incarnatum-equiseti species complex</taxon>
    </lineage>
</organism>